<sequence length="263" mass="30474">MLDTEEAYYKLLEVYGENVIASKTDLKGNIVYVSDAFCKISGYSRKELMGQPHNIVRHPDTPSSVFKELWDAIKNSKTFKTQIKNRKKDGSFYWVDMTVSPILDEFNNIVGYTAIRHDITTQKELEELNFEHQKLIESFSKNVIASKTDLKGNITYVSDAFCEISGYSKNELLGKAHNIIRHPDMSKTFYKNMWEIIKKGKEFKGEIKNKKKNGEAYWVDVTISCDYDKDKKHIGFTSIRKEITKQKALEEKLKEITLNKKEG</sequence>
<dbReference type="InterPro" id="IPR000700">
    <property type="entry name" value="PAS-assoc_C"/>
</dbReference>
<feature type="domain" description="PAS" evidence="1">
    <location>
        <begin position="149"/>
        <end position="200"/>
    </location>
</feature>
<dbReference type="PROSITE" id="PS50112">
    <property type="entry name" value="PAS"/>
    <property type="match status" value="2"/>
</dbReference>
<dbReference type="PANTHER" id="PTHR44757">
    <property type="entry name" value="DIGUANYLATE CYCLASE DGCP"/>
    <property type="match status" value="1"/>
</dbReference>
<evidence type="ECO:0000313" key="4">
    <source>
        <dbReference type="Proteomes" id="UP000308901"/>
    </source>
</evidence>
<dbReference type="NCBIfam" id="TIGR00229">
    <property type="entry name" value="sensory_box"/>
    <property type="match status" value="2"/>
</dbReference>
<keyword evidence="4" id="KW-1185">Reference proteome</keyword>
<dbReference type="PANTHER" id="PTHR44757:SF2">
    <property type="entry name" value="BIOFILM ARCHITECTURE MAINTENANCE PROTEIN MBAA"/>
    <property type="match status" value="1"/>
</dbReference>
<dbReference type="EMBL" id="VANU01000008">
    <property type="protein sequence ID" value="TLP35582.1"/>
    <property type="molecule type" value="Genomic_DNA"/>
</dbReference>
<dbReference type="PROSITE" id="PS50113">
    <property type="entry name" value="PAC"/>
    <property type="match status" value="2"/>
</dbReference>
<evidence type="ECO:0000313" key="3">
    <source>
        <dbReference type="EMBL" id="TLP35582.1"/>
    </source>
</evidence>
<dbReference type="SMART" id="SM00086">
    <property type="entry name" value="PAC"/>
    <property type="match status" value="2"/>
</dbReference>
<organism evidence="3 4">
    <name type="scientific">Arcobacter arenosus</name>
    <dbReference type="NCBI Taxonomy" id="2576037"/>
    <lineage>
        <taxon>Bacteria</taxon>
        <taxon>Pseudomonadati</taxon>
        <taxon>Campylobacterota</taxon>
        <taxon>Epsilonproteobacteria</taxon>
        <taxon>Campylobacterales</taxon>
        <taxon>Arcobacteraceae</taxon>
        <taxon>Arcobacter</taxon>
    </lineage>
</organism>
<proteinExistence type="predicted"/>
<dbReference type="RefSeq" id="WP_138153830.1">
    <property type="nucleotide sequence ID" value="NZ_CBDDKQ010000004.1"/>
</dbReference>
<dbReference type="CDD" id="cd00130">
    <property type="entry name" value="PAS"/>
    <property type="match status" value="2"/>
</dbReference>
<evidence type="ECO:0000259" key="2">
    <source>
        <dbReference type="PROSITE" id="PS50113"/>
    </source>
</evidence>
<dbReference type="Pfam" id="PF08447">
    <property type="entry name" value="PAS_3"/>
    <property type="match status" value="1"/>
</dbReference>
<dbReference type="Gene3D" id="3.30.450.20">
    <property type="entry name" value="PAS domain"/>
    <property type="match status" value="2"/>
</dbReference>
<dbReference type="Pfam" id="PF00989">
    <property type="entry name" value="PAS"/>
    <property type="match status" value="1"/>
</dbReference>
<name>A0A5R8XY88_9BACT</name>
<reference evidence="3 4" key="1">
    <citation type="submission" date="2019-05" db="EMBL/GenBank/DDBJ databases">
        <title>Arcobacter sp. nov., isolated from sea sediment.</title>
        <authorList>
            <person name="Kim W."/>
        </authorList>
    </citation>
    <scope>NUCLEOTIDE SEQUENCE [LARGE SCALE GENOMIC DNA]</scope>
    <source>
        <strain evidence="3 4">CAU 1517</strain>
    </source>
</reference>
<comment type="caution">
    <text evidence="3">The sequence shown here is derived from an EMBL/GenBank/DDBJ whole genome shotgun (WGS) entry which is preliminary data.</text>
</comment>
<evidence type="ECO:0000259" key="1">
    <source>
        <dbReference type="PROSITE" id="PS50112"/>
    </source>
</evidence>
<dbReference type="InterPro" id="IPR001610">
    <property type="entry name" value="PAC"/>
</dbReference>
<dbReference type="Proteomes" id="UP000308901">
    <property type="component" value="Unassembled WGS sequence"/>
</dbReference>
<dbReference type="InterPro" id="IPR013767">
    <property type="entry name" value="PAS_fold"/>
</dbReference>
<accession>A0A5R8XY88</accession>
<dbReference type="AlphaFoldDB" id="A0A5R8XY88"/>
<gene>
    <name evidence="3" type="ORF">FDK22_15155</name>
</gene>
<feature type="domain" description="PAC" evidence="2">
    <location>
        <begin position="203"/>
        <end position="255"/>
    </location>
</feature>
<protein>
    <submittedName>
        <fullName evidence="3">PAS domain S-box protein</fullName>
    </submittedName>
</protein>
<dbReference type="GO" id="GO:0006355">
    <property type="term" value="P:regulation of DNA-templated transcription"/>
    <property type="evidence" value="ECO:0007669"/>
    <property type="project" value="InterPro"/>
</dbReference>
<dbReference type="InterPro" id="IPR052155">
    <property type="entry name" value="Biofilm_reg_signaling"/>
</dbReference>
<dbReference type="InterPro" id="IPR035965">
    <property type="entry name" value="PAS-like_dom_sf"/>
</dbReference>
<dbReference type="InterPro" id="IPR000014">
    <property type="entry name" value="PAS"/>
</dbReference>
<feature type="domain" description="PAC" evidence="2">
    <location>
        <begin position="77"/>
        <end position="131"/>
    </location>
</feature>
<dbReference type="OrthoDB" id="9765776at2"/>
<feature type="domain" description="PAS" evidence="1">
    <location>
        <begin position="4"/>
        <end position="76"/>
    </location>
</feature>
<dbReference type="SUPFAM" id="SSF55785">
    <property type="entry name" value="PYP-like sensor domain (PAS domain)"/>
    <property type="match status" value="2"/>
</dbReference>
<dbReference type="SMART" id="SM00091">
    <property type="entry name" value="PAS"/>
    <property type="match status" value="2"/>
</dbReference>
<dbReference type="InterPro" id="IPR013655">
    <property type="entry name" value="PAS_fold_3"/>
</dbReference>